<reference evidence="3" key="1">
    <citation type="journal article" date="2017" name="Plant J.">
        <title>The pomegranate (Punica granatum L.) genome and the genomics of punicalagin biosynthesis.</title>
        <authorList>
            <person name="Qin G."/>
            <person name="Xu C."/>
            <person name="Ming R."/>
            <person name="Tang H."/>
            <person name="Guyot R."/>
            <person name="Kramer E.M."/>
            <person name="Hu Y."/>
            <person name="Yi X."/>
            <person name="Qi Y."/>
            <person name="Xu X."/>
            <person name="Gao Z."/>
            <person name="Pan H."/>
            <person name="Jian J."/>
            <person name="Tian Y."/>
            <person name="Yue Z."/>
            <person name="Xu Y."/>
        </authorList>
    </citation>
    <scope>NUCLEOTIDE SEQUENCE [LARGE SCALE GENOMIC DNA]</scope>
    <source>
        <strain evidence="3">cv. Dabenzi</strain>
    </source>
</reference>
<dbReference type="PANTHER" id="PTHR35478:SF1">
    <property type="entry name" value="ZINC FINGER FYVE DOMAIN-CONTAINING PROTEIN 26"/>
    <property type="match status" value="1"/>
</dbReference>
<evidence type="ECO:0000256" key="1">
    <source>
        <dbReference type="SAM" id="MobiDB-lite"/>
    </source>
</evidence>
<evidence type="ECO:0000313" key="2">
    <source>
        <dbReference type="EMBL" id="OWM64686.1"/>
    </source>
</evidence>
<dbReference type="PANTHER" id="PTHR35478">
    <property type="entry name" value="ZINC FINGER FYVE DOMAIN PROTEIN"/>
    <property type="match status" value="1"/>
</dbReference>
<dbReference type="AlphaFoldDB" id="A0A218VWB5"/>
<dbReference type="Proteomes" id="UP000197138">
    <property type="component" value="Unassembled WGS sequence"/>
</dbReference>
<protein>
    <submittedName>
        <fullName evidence="2">Uncharacterized protein</fullName>
    </submittedName>
</protein>
<proteinExistence type="predicted"/>
<comment type="caution">
    <text evidence="2">The sequence shown here is derived from an EMBL/GenBank/DDBJ whole genome shotgun (WGS) entry which is preliminary data.</text>
</comment>
<evidence type="ECO:0000313" key="3">
    <source>
        <dbReference type="Proteomes" id="UP000197138"/>
    </source>
</evidence>
<organism evidence="2 3">
    <name type="scientific">Punica granatum</name>
    <name type="common">Pomegranate</name>
    <dbReference type="NCBI Taxonomy" id="22663"/>
    <lineage>
        <taxon>Eukaryota</taxon>
        <taxon>Viridiplantae</taxon>
        <taxon>Streptophyta</taxon>
        <taxon>Embryophyta</taxon>
        <taxon>Tracheophyta</taxon>
        <taxon>Spermatophyta</taxon>
        <taxon>Magnoliopsida</taxon>
        <taxon>eudicotyledons</taxon>
        <taxon>Gunneridae</taxon>
        <taxon>Pentapetalae</taxon>
        <taxon>rosids</taxon>
        <taxon>malvids</taxon>
        <taxon>Myrtales</taxon>
        <taxon>Lythraceae</taxon>
        <taxon>Punica</taxon>
    </lineage>
</organism>
<sequence>MAGQLPKWQEAHPETSKPRQLFQDELLLEDIEKCRALDNEEIPPPLDAFQKLLFESEPETESTSKMLLTKTAVNACTRDMYHYARVCRFHVLECIMDAALSTVKKQDIEEARNVSAEIIAFALVNQILY</sequence>
<dbReference type="EMBL" id="MTKT01005804">
    <property type="protein sequence ID" value="OWM64686.1"/>
    <property type="molecule type" value="Genomic_DNA"/>
</dbReference>
<feature type="region of interest" description="Disordered" evidence="1">
    <location>
        <begin position="1"/>
        <end position="20"/>
    </location>
</feature>
<gene>
    <name evidence="2" type="ORF">CDL15_Pgr010444</name>
</gene>
<name>A0A218VWB5_PUNGR</name>
<accession>A0A218VWB5</accession>